<protein>
    <submittedName>
        <fullName evidence="1">Predicted protein</fullName>
    </submittedName>
</protein>
<dbReference type="EMBL" id="GG663740">
    <property type="protein sequence ID" value="EEH56708.1"/>
    <property type="molecule type" value="Genomic_DNA"/>
</dbReference>
<gene>
    <name evidence="1" type="ORF">MICPUCDRAFT_58965</name>
</gene>
<sequence>MRVHIKPRVQKDKWSLYWKTSMATKTLYLDEFDIDVDPEKTTGKELRALVAETIGHQPEKELCRLESFVEPWELACAPFPMHKGRELDDDKTLAENKITTEGADVICVRKELIAEGWKILQQDDEDSDTEEEDF</sequence>
<dbReference type="GeneID" id="9684705"/>
<dbReference type="STRING" id="564608.C1MUX2"/>
<organism evidence="2">
    <name type="scientific">Micromonas pusilla (strain CCMP1545)</name>
    <name type="common">Picoplanktonic green alga</name>
    <dbReference type="NCBI Taxonomy" id="564608"/>
    <lineage>
        <taxon>Eukaryota</taxon>
        <taxon>Viridiplantae</taxon>
        <taxon>Chlorophyta</taxon>
        <taxon>Mamiellophyceae</taxon>
        <taxon>Mamiellales</taxon>
        <taxon>Mamiellaceae</taxon>
        <taxon>Micromonas</taxon>
    </lineage>
</organism>
<dbReference type="Proteomes" id="UP000001876">
    <property type="component" value="Unassembled WGS sequence"/>
</dbReference>
<name>C1MUX2_MICPC</name>
<dbReference type="AlphaFoldDB" id="C1MUX2"/>
<evidence type="ECO:0000313" key="1">
    <source>
        <dbReference type="EMBL" id="EEH56708.1"/>
    </source>
</evidence>
<reference evidence="1 2" key="1">
    <citation type="journal article" date="2009" name="Science">
        <title>Green evolution and dynamic adaptations revealed by genomes of the marine picoeukaryotes Micromonas.</title>
        <authorList>
            <person name="Worden A.Z."/>
            <person name="Lee J.H."/>
            <person name="Mock T."/>
            <person name="Rouze P."/>
            <person name="Simmons M.P."/>
            <person name="Aerts A.L."/>
            <person name="Allen A.E."/>
            <person name="Cuvelier M.L."/>
            <person name="Derelle E."/>
            <person name="Everett M.V."/>
            <person name="Foulon E."/>
            <person name="Grimwood J."/>
            <person name="Gundlach H."/>
            <person name="Henrissat B."/>
            <person name="Napoli C."/>
            <person name="McDonald S.M."/>
            <person name="Parker M.S."/>
            <person name="Rombauts S."/>
            <person name="Salamov A."/>
            <person name="Von Dassow P."/>
            <person name="Badger J.H."/>
            <person name="Coutinho P.M."/>
            <person name="Demir E."/>
            <person name="Dubchak I."/>
            <person name="Gentemann C."/>
            <person name="Eikrem W."/>
            <person name="Gready J.E."/>
            <person name="John U."/>
            <person name="Lanier W."/>
            <person name="Lindquist E.A."/>
            <person name="Lucas S."/>
            <person name="Mayer K.F."/>
            <person name="Moreau H."/>
            <person name="Not F."/>
            <person name="Otillar R."/>
            <person name="Panaud O."/>
            <person name="Pangilinan J."/>
            <person name="Paulsen I."/>
            <person name="Piegu B."/>
            <person name="Poliakov A."/>
            <person name="Robbens S."/>
            <person name="Schmutz J."/>
            <person name="Toulza E."/>
            <person name="Wyss T."/>
            <person name="Zelensky A."/>
            <person name="Zhou K."/>
            <person name="Armbrust E.V."/>
            <person name="Bhattacharya D."/>
            <person name="Goodenough U.W."/>
            <person name="Van de Peer Y."/>
            <person name="Grigoriev I.V."/>
        </authorList>
    </citation>
    <scope>NUCLEOTIDE SEQUENCE [LARGE SCALE GENOMIC DNA]</scope>
    <source>
        <strain evidence="1 2">CCMP1545</strain>
    </source>
</reference>
<dbReference type="OMA" id="YWKTSMA"/>
<accession>C1MUX2</accession>
<evidence type="ECO:0000313" key="2">
    <source>
        <dbReference type="Proteomes" id="UP000001876"/>
    </source>
</evidence>
<dbReference type="KEGG" id="mpp:MICPUCDRAFT_58965"/>
<dbReference type="OrthoDB" id="497124at2759"/>
<dbReference type="eggNOG" id="ENOG502SSNT">
    <property type="taxonomic scope" value="Eukaryota"/>
</dbReference>
<keyword evidence="2" id="KW-1185">Reference proteome</keyword>
<proteinExistence type="predicted"/>
<dbReference type="RefSeq" id="XP_003059576.1">
    <property type="nucleotide sequence ID" value="XM_003059530.1"/>
</dbReference>